<evidence type="ECO:0000256" key="1">
    <source>
        <dbReference type="SAM" id="Phobius"/>
    </source>
</evidence>
<feature type="transmembrane region" description="Helical" evidence="1">
    <location>
        <begin position="6"/>
        <end position="24"/>
    </location>
</feature>
<dbReference type="AlphaFoldDB" id="A0A1J5SLK1"/>
<proteinExistence type="predicted"/>
<keyword evidence="1" id="KW-0812">Transmembrane</keyword>
<keyword evidence="1" id="KW-0472">Membrane</keyword>
<organism evidence="2">
    <name type="scientific">mine drainage metagenome</name>
    <dbReference type="NCBI Taxonomy" id="410659"/>
    <lineage>
        <taxon>unclassified sequences</taxon>
        <taxon>metagenomes</taxon>
        <taxon>ecological metagenomes</taxon>
    </lineage>
</organism>
<protein>
    <submittedName>
        <fullName evidence="2">Uncharacterized protein</fullName>
    </submittedName>
</protein>
<evidence type="ECO:0000313" key="2">
    <source>
        <dbReference type="EMBL" id="OIR08819.1"/>
    </source>
</evidence>
<dbReference type="EMBL" id="MLJW01000030">
    <property type="protein sequence ID" value="OIR08819.1"/>
    <property type="molecule type" value="Genomic_DNA"/>
</dbReference>
<comment type="caution">
    <text evidence="2">The sequence shown here is derived from an EMBL/GenBank/DDBJ whole genome shotgun (WGS) entry which is preliminary data.</text>
</comment>
<reference evidence="2" key="1">
    <citation type="submission" date="2016-10" db="EMBL/GenBank/DDBJ databases">
        <title>Sequence of Gallionella enrichment culture.</title>
        <authorList>
            <person name="Poehlein A."/>
            <person name="Muehling M."/>
            <person name="Daniel R."/>
        </authorList>
    </citation>
    <scope>NUCLEOTIDE SEQUENCE</scope>
</reference>
<accession>A0A1J5SLK1</accession>
<gene>
    <name evidence="2" type="ORF">GALL_92040</name>
</gene>
<keyword evidence="1" id="KW-1133">Transmembrane helix</keyword>
<name>A0A1J5SLK1_9ZZZZ</name>
<sequence length="32" mass="3778">MGSNVVLVLLWVWLIGFLGTLIYLHKKKYFPK</sequence>